<evidence type="ECO:0000313" key="1">
    <source>
        <dbReference type="EMBL" id="EXM39116.1"/>
    </source>
</evidence>
<reference evidence="1 2" key="1">
    <citation type="submission" date="2013-06" db="EMBL/GenBank/DDBJ databases">
        <title>Rumen cellulosomics: divergent fiber-degrading strategies revealed by comparative genome-wide analysis of six Ruminococcal strains.</title>
        <authorList>
            <person name="Dassa B."/>
            <person name="Borovok I."/>
            <person name="Lamed R."/>
            <person name="Flint H."/>
            <person name="Yeoman C.J."/>
            <person name="White B."/>
            <person name="Bayer E.A."/>
        </authorList>
    </citation>
    <scope>NUCLEOTIDE SEQUENCE [LARGE SCALE GENOMIC DNA]</scope>
    <source>
        <strain evidence="1 2">SY3</strain>
    </source>
</reference>
<dbReference type="Proteomes" id="UP000021369">
    <property type="component" value="Unassembled WGS sequence"/>
</dbReference>
<comment type="caution">
    <text evidence="1">The sequence shown here is derived from an EMBL/GenBank/DDBJ whole genome shotgun (WGS) entry which is preliminary data.</text>
</comment>
<dbReference type="OrthoDB" id="1821851at2"/>
<dbReference type="EMBL" id="JEOB01000003">
    <property type="protein sequence ID" value="EXM39116.1"/>
    <property type="molecule type" value="Genomic_DNA"/>
</dbReference>
<proteinExistence type="predicted"/>
<sequence length="116" mass="12927">MGILEKLLNGEIDELSDGQAEKGMLRTVRFGGYDKKETLFAVNRLQDEIYALEQALNAKKLELPYTVPAETELAPIRHAMAGGFSEKDTNAYFDELFAKISDLRAQLGVGDTEKDE</sequence>
<accession>A0A011VV44</accession>
<keyword evidence="2" id="KW-1185">Reference proteome</keyword>
<evidence type="ECO:0000313" key="2">
    <source>
        <dbReference type="Proteomes" id="UP000021369"/>
    </source>
</evidence>
<dbReference type="PATRIC" id="fig|1341156.4.peg.2018"/>
<gene>
    <name evidence="1" type="ORF">RASY3_10380</name>
</gene>
<protein>
    <submittedName>
        <fullName evidence="1">Uncharacterized protein</fullName>
    </submittedName>
</protein>
<dbReference type="RefSeq" id="WP_024858569.1">
    <property type="nucleotide sequence ID" value="NZ_JEOB01000003.1"/>
</dbReference>
<dbReference type="AlphaFoldDB" id="A0A011VV44"/>
<organism evidence="1 2">
    <name type="scientific">Ruminococcus albus SY3</name>
    <dbReference type="NCBI Taxonomy" id="1341156"/>
    <lineage>
        <taxon>Bacteria</taxon>
        <taxon>Bacillati</taxon>
        <taxon>Bacillota</taxon>
        <taxon>Clostridia</taxon>
        <taxon>Eubacteriales</taxon>
        <taxon>Oscillospiraceae</taxon>
        <taxon>Ruminococcus</taxon>
    </lineage>
</organism>
<name>A0A011VV44_RUMAL</name>